<name>D1PUP8_9BACT</name>
<protein>
    <recommendedName>
        <fullName evidence="2">SGNH hydrolase-type esterase domain-containing protein</fullName>
    </recommendedName>
</protein>
<reference evidence="3 4" key="1">
    <citation type="submission" date="2009-10" db="EMBL/GenBank/DDBJ databases">
        <authorList>
            <person name="Qin X."/>
            <person name="Bachman B."/>
            <person name="Battles P."/>
            <person name="Bell A."/>
            <person name="Bess C."/>
            <person name="Bickham C."/>
            <person name="Chaboub L."/>
            <person name="Chen D."/>
            <person name="Coyle M."/>
            <person name="Deiros D.R."/>
            <person name="Dinh H."/>
            <person name="Forbes L."/>
            <person name="Fowler G."/>
            <person name="Francisco L."/>
            <person name="Fu Q."/>
            <person name="Gubbala S."/>
            <person name="Hale W."/>
            <person name="Han Y."/>
            <person name="Hemphill L."/>
            <person name="Highlander S.K."/>
            <person name="Hirani K."/>
            <person name="Hogues M."/>
            <person name="Jackson L."/>
            <person name="Jakkamsetti A."/>
            <person name="Javaid M."/>
            <person name="Jiang H."/>
            <person name="Korchina V."/>
            <person name="Kovar C."/>
            <person name="Lara F."/>
            <person name="Lee S."/>
            <person name="Mata R."/>
            <person name="Mathew T."/>
            <person name="Moen C."/>
            <person name="Morales K."/>
            <person name="Munidasa M."/>
            <person name="Nazareth L."/>
            <person name="Ngo R."/>
            <person name="Nguyen L."/>
            <person name="Okwuonu G."/>
            <person name="Ongeri F."/>
            <person name="Patil S."/>
            <person name="Petrosino J."/>
            <person name="Pham C."/>
            <person name="Pham P."/>
            <person name="Pu L.-L."/>
            <person name="Puazo M."/>
            <person name="Raj R."/>
            <person name="Reid J."/>
            <person name="Rouhana J."/>
            <person name="Saada N."/>
            <person name="Shang Y."/>
            <person name="Simmons D."/>
            <person name="Thornton R."/>
            <person name="Warren J."/>
            <person name="Weissenberger G."/>
            <person name="Zhang J."/>
            <person name="Zhang L."/>
            <person name="Zhou C."/>
            <person name="Zhu D."/>
            <person name="Muzny D."/>
            <person name="Worley K."/>
            <person name="Gibbs R."/>
        </authorList>
    </citation>
    <scope>NUCLEOTIDE SEQUENCE [LARGE SCALE GENOMIC DNA]</scope>
    <source>
        <strain evidence="3 4">DSM 17361</strain>
    </source>
</reference>
<proteinExistence type="predicted"/>
<dbReference type="Pfam" id="PF13472">
    <property type="entry name" value="Lipase_GDSL_2"/>
    <property type="match status" value="1"/>
</dbReference>
<dbReference type="InterPro" id="IPR036514">
    <property type="entry name" value="SGNH_hydro_sf"/>
</dbReference>
<dbReference type="GO" id="GO:0016788">
    <property type="term" value="F:hydrolase activity, acting on ester bonds"/>
    <property type="evidence" value="ECO:0007669"/>
    <property type="project" value="UniProtKB-ARBA"/>
</dbReference>
<feature type="domain" description="SGNH hydrolase-type esterase" evidence="2">
    <location>
        <begin position="37"/>
        <end position="252"/>
    </location>
</feature>
<dbReference type="HOGENOM" id="CLU_1114095_0_0_10"/>
<feature type="chain" id="PRO_5003025899" description="SGNH hydrolase-type esterase domain-containing protein" evidence="1">
    <location>
        <begin position="29"/>
        <end position="271"/>
    </location>
</feature>
<dbReference type="OrthoDB" id="9796689at2"/>
<dbReference type="AlphaFoldDB" id="D1PUP8"/>
<dbReference type="eggNOG" id="COG2755">
    <property type="taxonomic scope" value="Bacteria"/>
</dbReference>
<accession>D1PUP8</accession>
<evidence type="ECO:0000259" key="2">
    <source>
        <dbReference type="Pfam" id="PF13472"/>
    </source>
</evidence>
<comment type="caution">
    <text evidence="3">The sequence shown here is derived from an EMBL/GenBank/DDBJ whole genome shotgun (WGS) entry which is preliminary data.</text>
</comment>
<sequence length="271" mass="31009">MQFQRRENGMKRTVCSLMLLFAVLGMFAQQDYNVVYVGNSITYGALHKHPERTSPPVVCSQWLAQQDGVGECNHVNMGKSGRTTFNFVPVKTGIKNHWNELKSKTADLVNRFPRAQLVFSIMLGTNDAAERPANSRTTPYMYKHNMELIVDSLLALYPKAHVVIHRPIFFSAPFITKNGSLQSKVGQKMLTVYFKQVKSIISHFEDRYPGQVHAGDKEAYNYFKKNYRTQLVHERGYQNCDFWLHPNEEGSKVLAEYWGRGIVKALGIGRK</sequence>
<feature type="signal peptide" evidence="1">
    <location>
        <begin position="1"/>
        <end position="28"/>
    </location>
</feature>
<dbReference type="InterPro" id="IPR013830">
    <property type="entry name" value="SGNH_hydro"/>
</dbReference>
<keyword evidence="1" id="KW-0732">Signal</keyword>
<evidence type="ECO:0000313" key="4">
    <source>
        <dbReference type="Proteomes" id="UP000003160"/>
    </source>
</evidence>
<evidence type="ECO:0000256" key="1">
    <source>
        <dbReference type="SAM" id="SignalP"/>
    </source>
</evidence>
<gene>
    <name evidence="3" type="ORF">HMPREF0645_0683</name>
</gene>
<dbReference type="Proteomes" id="UP000003160">
    <property type="component" value="Unassembled WGS sequence"/>
</dbReference>
<keyword evidence="4" id="KW-1185">Reference proteome</keyword>
<dbReference type="Gene3D" id="3.40.50.1110">
    <property type="entry name" value="SGNH hydrolase"/>
    <property type="match status" value="1"/>
</dbReference>
<dbReference type="EMBL" id="ACKS01000031">
    <property type="protein sequence ID" value="EFA44887.1"/>
    <property type="molecule type" value="Genomic_DNA"/>
</dbReference>
<organism evidence="3 4">
    <name type="scientific">Hallella bergensis DSM 17361</name>
    <dbReference type="NCBI Taxonomy" id="585502"/>
    <lineage>
        <taxon>Bacteria</taxon>
        <taxon>Pseudomonadati</taxon>
        <taxon>Bacteroidota</taxon>
        <taxon>Bacteroidia</taxon>
        <taxon>Bacteroidales</taxon>
        <taxon>Prevotellaceae</taxon>
        <taxon>Hallella</taxon>
    </lineage>
</organism>
<dbReference type="SUPFAM" id="SSF52266">
    <property type="entry name" value="SGNH hydrolase"/>
    <property type="match status" value="1"/>
</dbReference>
<evidence type="ECO:0000313" key="3">
    <source>
        <dbReference type="EMBL" id="EFA44887.1"/>
    </source>
</evidence>